<dbReference type="InterPro" id="IPR001653">
    <property type="entry name" value="DAP_epimerase_DapF"/>
</dbReference>
<dbReference type="PANTHER" id="PTHR31689:SF0">
    <property type="entry name" value="DIAMINOPIMELATE EPIMERASE"/>
    <property type="match status" value="1"/>
</dbReference>
<evidence type="ECO:0000256" key="3">
    <source>
        <dbReference type="ARBA" id="ARBA00013080"/>
    </source>
</evidence>
<keyword evidence="8" id="KW-0963">Cytoplasm</keyword>
<dbReference type="InterPro" id="IPR018510">
    <property type="entry name" value="DAP_epimerase_AS"/>
</dbReference>
<dbReference type="EMBL" id="JACHEN010000001">
    <property type="protein sequence ID" value="MBB6214072.1"/>
    <property type="molecule type" value="Genomic_DNA"/>
</dbReference>
<dbReference type="Pfam" id="PF01678">
    <property type="entry name" value="DAP_epimerase"/>
    <property type="match status" value="2"/>
</dbReference>
<feature type="site" description="Could be important to modulate the pK values of the two catalytic cysteine residues" evidence="8">
    <location>
        <position position="205"/>
    </location>
</feature>
<evidence type="ECO:0000256" key="1">
    <source>
        <dbReference type="ARBA" id="ARBA00005196"/>
    </source>
</evidence>
<dbReference type="EC" id="5.1.1.7" evidence="3 8"/>
<dbReference type="HAMAP" id="MF_00197">
    <property type="entry name" value="DAP_epimerase"/>
    <property type="match status" value="1"/>
</dbReference>
<comment type="subcellular location">
    <subcellularLocation>
        <location evidence="8">Cytoplasm</location>
    </subcellularLocation>
</comment>
<proteinExistence type="inferred from homology"/>
<reference evidence="10 11" key="1">
    <citation type="submission" date="2020-08" db="EMBL/GenBank/DDBJ databases">
        <title>Genomic Encyclopedia of Type Strains, Phase IV (KMG-IV): sequencing the most valuable type-strain genomes for metagenomic binning, comparative biology and taxonomic classification.</title>
        <authorList>
            <person name="Goeker M."/>
        </authorList>
    </citation>
    <scope>NUCLEOTIDE SEQUENCE [LARGE SCALE GENOMIC DNA]</scope>
    <source>
        <strain evidence="10 11">DSM 103526</strain>
    </source>
</reference>
<dbReference type="GO" id="GO:0008837">
    <property type="term" value="F:diaminopimelate epimerase activity"/>
    <property type="evidence" value="ECO:0007669"/>
    <property type="project" value="UniProtKB-UniRule"/>
</dbReference>
<dbReference type="NCBIfam" id="TIGR00652">
    <property type="entry name" value="DapF"/>
    <property type="match status" value="1"/>
</dbReference>
<evidence type="ECO:0000256" key="6">
    <source>
        <dbReference type="ARBA" id="ARBA00023235"/>
    </source>
</evidence>
<protein>
    <recommendedName>
        <fullName evidence="3 8">Diaminopimelate epimerase</fullName>
        <shortName evidence="8">DAP epimerase</shortName>
        <ecNumber evidence="3 8">5.1.1.7</ecNumber>
    </recommendedName>
    <alternativeName>
        <fullName evidence="8">PLP-independent amino acid racemase</fullName>
    </alternativeName>
</protein>
<evidence type="ECO:0000256" key="2">
    <source>
        <dbReference type="ARBA" id="ARBA00010219"/>
    </source>
</evidence>
<dbReference type="PANTHER" id="PTHR31689">
    <property type="entry name" value="DIAMINOPIMELATE EPIMERASE, CHLOROPLASTIC"/>
    <property type="match status" value="1"/>
</dbReference>
<evidence type="ECO:0000256" key="4">
    <source>
        <dbReference type="ARBA" id="ARBA00022605"/>
    </source>
</evidence>
<feature type="binding site" evidence="8">
    <location>
        <position position="69"/>
    </location>
    <ligand>
        <name>substrate</name>
    </ligand>
</feature>
<keyword evidence="11" id="KW-1185">Reference proteome</keyword>
<dbReference type="Proteomes" id="UP000579281">
    <property type="component" value="Unassembled WGS sequence"/>
</dbReference>
<comment type="subunit">
    <text evidence="8">Homodimer.</text>
</comment>
<dbReference type="Gene3D" id="3.10.310.10">
    <property type="entry name" value="Diaminopimelate Epimerase, Chain A, domain 1"/>
    <property type="match status" value="2"/>
</dbReference>
<feature type="binding site" evidence="8">
    <location>
        <begin position="216"/>
        <end position="217"/>
    </location>
    <ligand>
        <name>substrate</name>
    </ligand>
</feature>
<comment type="caution">
    <text evidence="10">The sequence shown here is derived from an EMBL/GenBank/DDBJ whole genome shotgun (WGS) entry which is preliminary data.</text>
</comment>
<comment type="function">
    <text evidence="8">Catalyzes the stereoinversion of LL-2,6-diaminopimelate (L,L-DAP) to meso-diaminopimelate (meso-DAP), a precursor of L-lysine and an essential component of the bacterial peptidoglycan.</text>
</comment>
<dbReference type="UniPathway" id="UPA00034">
    <property type="reaction ID" value="UER00025"/>
</dbReference>
<keyword evidence="4 8" id="KW-0028">Amino-acid biosynthesis</keyword>
<sequence>MKQLIPFTKMNGTGNDFIILDHRDRRFEDRILKKIAKSTCRRGLGLGADGLLLLEPSRTEVDFTMRIFNADGSEGEMCGNGARCMARYAYVKGIGKEHMIFDTLAGHVEAKVQGREVSIKLNDPSVIEMKKNIDLELPMVWTYIELGNPGVPHAVVSFKGLQDTPLGELQALGRRLRYHESFPKGANINFYEIFEDNSVLVRTYERGVEDITLACGTGSASVAIALALEGKMKGASVQILTMGGPLEINIGQMVPKVQNIYLTGETTFVAEGWICDEAVEEFEERRG</sequence>
<feature type="active site" evidence="9">
    <location>
        <position position="78"/>
    </location>
</feature>
<evidence type="ECO:0000256" key="8">
    <source>
        <dbReference type="HAMAP-Rule" id="MF_00197"/>
    </source>
</evidence>
<feature type="site" description="Could be important to modulate the pK values of the two catalytic cysteine residues" evidence="8">
    <location>
        <position position="153"/>
    </location>
</feature>
<keyword evidence="5 8" id="KW-0457">Lysine biosynthesis</keyword>
<dbReference type="RefSeq" id="WP_184307156.1">
    <property type="nucleotide sequence ID" value="NZ_JACHEN010000001.1"/>
</dbReference>
<comment type="pathway">
    <text evidence="1 8">Amino-acid biosynthesis; L-lysine biosynthesis via DAP pathway; DL-2,6-diaminopimelate from LL-2,6-diaminopimelate: step 1/1.</text>
</comment>
<accession>A0A841KT31</accession>
<dbReference type="PROSITE" id="PS01326">
    <property type="entry name" value="DAP_EPIMERASE"/>
    <property type="match status" value="1"/>
</dbReference>
<feature type="binding site" evidence="8">
    <location>
        <begin position="205"/>
        <end position="206"/>
    </location>
    <ligand>
        <name>substrate</name>
    </ligand>
</feature>
<evidence type="ECO:0000313" key="10">
    <source>
        <dbReference type="EMBL" id="MBB6214072.1"/>
    </source>
</evidence>
<evidence type="ECO:0000313" key="11">
    <source>
        <dbReference type="Proteomes" id="UP000579281"/>
    </source>
</evidence>
<dbReference type="GO" id="GO:0005829">
    <property type="term" value="C:cytosol"/>
    <property type="evidence" value="ECO:0007669"/>
    <property type="project" value="TreeGrafter"/>
</dbReference>
<evidence type="ECO:0000256" key="7">
    <source>
        <dbReference type="ARBA" id="ARBA00051712"/>
    </source>
</evidence>
<comment type="caution">
    <text evidence="8">Lacks conserved residue(s) required for the propagation of feature annotation.</text>
</comment>
<organism evidence="10 11">
    <name type="scientific">Anaerosolibacter carboniphilus</name>
    <dbReference type="NCBI Taxonomy" id="1417629"/>
    <lineage>
        <taxon>Bacteria</taxon>
        <taxon>Bacillati</taxon>
        <taxon>Bacillota</taxon>
        <taxon>Clostridia</taxon>
        <taxon>Peptostreptococcales</taxon>
        <taxon>Thermotaleaceae</taxon>
        <taxon>Anaerosolibacter</taxon>
    </lineage>
</organism>
<feature type="active site" description="Proton acceptor" evidence="8">
    <location>
        <position position="215"/>
    </location>
</feature>
<evidence type="ECO:0000256" key="5">
    <source>
        <dbReference type="ARBA" id="ARBA00023154"/>
    </source>
</evidence>
<evidence type="ECO:0000256" key="9">
    <source>
        <dbReference type="PROSITE-ProRule" id="PRU10125"/>
    </source>
</evidence>
<comment type="catalytic activity">
    <reaction evidence="7 8">
        <text>(2S,6S)-2,6-diaminopimelate = meso-2,6-diaminopimelate</text>
        <dbReference type="Rhea" id="RHEA:15393"/>
        <dbReference type="ChEBI" id="CHEBI:57609"/>
        <dbReference type="ChEBI" id="CHEBI:57791"/>
        <dbReference type="EC" id="5.1.1.7"/>
    </reaction>
</comment>
<feature type="binding site" evidence="8">
    <location>
        <position position="15"/>
    </location>
    <ligand>
        <name>substrate</name>
    </ligand>
</feature>
<feature type="binding site" evidence="8">
    <location>
        <begin position="79"/>
        <end position="80"/>
    </location>
    <ligand>
        <name>substrate</name>
    </ligand>
</feature>
<dbReference type="AlphaFoldDB" id="A0A841KT31"/>
<feature type="active site" description="Proton donor" evidence="8">
    <location>
        <position position="78"/>
    </location>
</feature>
<comment type="similarity">
    <text evidence="2 8">Belongs to the diaminopimelate epimerase family.</text>
</comment>
<dbReference type="SUPFAM" id="SSF54506">
    <property type="entry name" value="Diaminopimelate epimerase-like"/>
    <property type="match status" value="2"/>
</dbReference>
<dbReference type="GO" id="GO:0009089">
    <property type="term" value="P:lysine biosynthetic process via diaminopimelate"/>
    <property type="evidence" value="ECO:0007669"/>
    <property type="project" value="UniProtKB-UniRule"/>
</dbReference>
<feature type="binding site" evidence="8">
    <location>
        <position position="187"/>
    </location>
    <ligand>
        <name>substrate</name>
    </ligand>
</feature>
<name>A0A841KT31_9FIRM</name>
<keyword evidence="6 8" id="KW-0413">Isomerase</keyword>
<gene>
    <name evidence="8" type="primary">dapF</name>
    <name evidence="10" type="ORF">HNQ80_000141</name>
</gene>